<dbReference type="FunFam" id="1.10.150.120:FF:000003">
    <property type="entry name" value="Carbon monoxide dehydrogenase, small subunit"/>
    <property type="match status" value="1"/>
</dbReference>
<dbReference type="PROSITE" id="PS00197">
    <property type="entry name" value="2FE2S_FER_1"/>
    <property type="match status" value="1"/>
</dbReference>
<keyword evidence="9" id="KW-1185">Reference proteome</keyword>
<name>A0A5C6U2G8_9BURK</name>
<dbReference type="Gene3D" id="3.10.20.30">
    <property type="match status" value="1"/>
</dbReference>
<gene>
    <name evidence="8" type="ORF">FSC37_18075</name>
</gene>
<organism evidence="8 9">
    <name type="scientific">Piscinibacter aquaticus</name>
    <dbReference type="NCBI Taxonomy" id="392597"/>
    <lineage>
        <taxon>Bacteria</taxon>
        <taxon>Pseudomonadati</taxon>
        <taxon>Pseudomonadota</taxon>
        <taxon>Betaproteobacteria</taxon>
        <taxon>Burkholderiales</taxon>
        <taxon>Sphaerotilaceae</taxon>
        <taxon>Piscinibacter</taxon>
    </lineage>
</organism>
<comment type="cofactor">
    <cofactor evidence="6">
        <name>[2Fe-2S] cluster</name>
        <dbReference type="ChEBI" id="CHEBI:190135"/>
    </cofactor>
</comment>
<dbReference type="InterPro" id="IPR036010">
    <property type="entry name" value="2Fe-2S_ferredoxin-like_sf"/>
</dbReference>
<evidence type="ECO:0000256" key="1">
    <source>
        <dbReference type="ARBA" id="ARBA00022714"/>
    </source>
</evidence>
<dbReference type="InterPro" id="IPR006058">
    <property type="entry name" value="2Fe2S_fd_BS"/>
</dbReference>
<keyword evidence="2" id="KW-0479">Metal-binding</keyword>
<evidence type="ECO:0000256" key="3">
    <source>
        <dbReference type="ARBA" id="ARBA00023002"/>
    </source>
</evidence>
<comment type="caution">
    <text evidence="8">The sequence shown here is derived from an EMBL/GenBank/DDBJ whole genome shotgun (WGS) entry which is preliminary data.</text>
</comment>
<dbReference type="Proteomes" id="UP000321832">
    <property type="component" value="Unassembled WGS sequence"/>
</dbReference>
<reference evidence="8 9" key="1">
    <citation type="submission" date="2019-08" db="EMBL/GenBank/DDBJ databases">
        <authorList>
            <person name="Khan S.A."/>
            <person name="Jeon C.O."/>
            <person name="Jeong S.E."/>
        </authorList>
    </citation>
    <scope>NUCLEOTIDE SEQUENCE [LARGE SCALE GENOMIC DNA]</scope>
    <source>
        <strain evidence="9">IMCC1728</strain>
    </source>
</reference>
<keyword evidence="5" id="KW-0411">Iron-sulfur</keyword>
<dbReference type="GO" id="GO:0046872">
    <property type="term" value="F:metal ion binding"/>
    <property type="evidence" value="ECO:0007669"/>
    <property type="project" value="UniProtKB-KW"/>
</dbReference>
<evidence type="ECO:0000256" key="6">
    <source>
        <dbReference type="ARBA" id="ARBA00034078"/>
    </source>
</evidence>
<dbReference type="PANTHER" id="PTHR44379">
    <property type="entry name" value="OXIDOREDUCTASE WITH IRON-SULFUR SUBUNIT"/>
    <property type="match status" value="1"/>
</dbReference>
<keyword evidence="4" id="KW-0408">Iron</keyword>
<dbReference type="Gene3D" id="1.10.150.120">
    <property type="entry name" value="[2Fe-2S]-binding domain"/>
    <property type="match status" value="1"/>
</dbReference>
<evidence type="ECO:0000313" key="9">
    <source>
        <dbReference type="Proteomes" id="UP000321832"/>
    </source>
</evidence>
<dbReference type="SUPFAM" id="SSF47741">
    <property type="entry name" value="CO dehydrogenase ISP C-domain like"/>
    <property type="match status" value="1"/>
</dbReference>
<dbReference type="PANTHER" id="PTHR44379:SF5">
    <property type="entry name" value="OXIDOREDUCTASE WITH IRON-SULFUR SUBUNIT"/>
    <property type="match status" value="1"/>
</dbReference>
<dbReference type="Pfam" id="PF00111">
    <property type="entry name" value="Fer2"/>
    <property type="match status" value="1"/>
</dbReference>
<feature type="domain" description="2Fe-2S ferredoxin-type" evidence="7">
    <location>
        <begin position="2"/>
        <end position="78"/>
    </location>
</feature>
<keyword evidence="1" id="KW-0001">2Fe-2S</keyword>
<dbReference type="Pfam" id="PF01799">
    <property type="entry name" value="Fer2_2"/>
    <property type="match status" value="1"/>
</dbReference>
<dbReference type="SUPFAM" id="SSF54292">
    <property type="entry name" value="2Fe-2S ferredoxin-like"/>
    <property type="match status" value="1"/>
</dbReference>
<dbReference type="InterPro" id="IPR051452">
    <property type="entry name" value="Diverse_Oxidoreductases"/>
</dbReference>
<proteinExistence type="predicted"/>
<keyword evidence="3" id="KW-0560">Oxidoreductase</keyword>
<dbReference type="EMBL" id="VOPW01000001">
    <property type="protein sequence ID" value="TXC66979.1"/>
    <property type="molecule type" value="Genomic_DNA"/>
</dbReference>
<sequence>MTTLRITVNGHPVQTDVAPTTLLVELLRGPLALTGTHQGCDTAQCGACTVLVDGEAVKSCSILALQAQGREVTTVEALAKGDQPHALQEAFMACHGLQCGFCTPGMLMSACALLRQEPNPSEAQIADALEGNLCRCTGYVNIVASVRQAAQTLAAKGERA</sequence>
<dbReference type="InterPro" id="IPR036884">
    <property type="entry name" value="2Fe-2S-bd_dom_sf"/>
</dbReference>
<dbReference type="FunFam" id="3.10.20.30:FF:000020">
    <property type="entry name" value="Xanthine dehydrogenase iron-sulfur subunit"/>
    <property type="match status" value="1"/>
</dbReference>
<dbReference type="InterPro" id="IPR001041">
    <property type="entry name" value="2Fe-2S_ferredoxin-type"/>
</dbReference>
<accession>A0A5C6U2G8</accession>
<dbReference type="GO" id="GO:0016491">
    <property type="term" value="F:oxidoreductase activity"/>
    <property type="evidence" value="ECO:0007669"/>
    <property type="project" value="UniProtKB-KW"/>
</dbReference>
<evidence type="ECO:0000259" key="7">
    <source>
        <dbReference type="PROSITE" id="PS51085"/>
    </source>
</evidence>
<evidence type="ECO:0000256" key="4">
    <source>
        <dbReference type="ARBA" id="ARBA00023004"/>
    </source>
</evidence>
<evidence type="ECO:0000313" key="8">
    <source>
        <dbReference type="EMBL" id="TXC66979.1"/>
    </source>
</evidence>
<protein>
    <submittedName>
        <fullName evidence="8">(2Fe-2S)-binding protein</fullName>
    </submittedName>
</protein>
<evidence type="ECO:0000256" key="5">
    <source>
        <dbReference type="ARBA" id="ARBA00023014"/>
    </source>
</evidence>
<dbReference type="GO" id="GO:0051537">
    <property type="term" value="F:2 iron, 2 sulfur cluster binding"/>
    <property type="evidence" value="ECO:0007669"/>
    <property type="project" value="UniProtKB-KW"/>
</dbReference>
<dbReference type="PROSITE" id="PS51085">
    <property type="entry name" value="2FE2S_FER_2"/>
    <property type="match status" value="1"/>
</dbReference>
<evidence type="ECO:0000256" key="2">
    <source>
        <dbReference type="ARBA" id="ARBA00022723"/>
    </source>
</evidence>
<dbReference type="InterPro" id="IPR002888">
    <property type="entry name" value="2Fe-2S-bd"/>
</dbReference>
<dbReference type="InterPro" id="IPR012675">
    <property type="entry name" value="Beta-grasp_dom_sf"/>
</dbReference>
<dbReference type="AlphaFoldDB" id="A0A5C6U2G8"/>